<keyword evidence="3" id="KW-1185">Reference proteome</keyword>
<proteinExistence type="predicted"/>
<sequence>MSRLSLDSRGVSEILGLVFAFGLVVSVIAVVQLAGTPVWTAGDEADHSASVSTDLASLDSQFFRASGVESGGRVAVDSDVSYPERYLVVSPPDSVGTFRVDGADAVTVTGVSAVGPEAVFWDGSTRTYETGAIVYEADYAERDEARMVLESGVSYLETDGNPVVHRQSLVRGTTVTLVFFEGDLDGHTTAGDTVALAPVSVRSESLPVYSATDPVRISVPTYLSEDAWVDLMAEEPHARVVSHVASGDHAVVTIELDAGVRYDFRVARLGVGEAVEPDPAAYAVAVEGEDAAVPSGGRETLTVRAFDRYGAPAAGATLTATSPTPLGGTVAPIDGATAVTDESGRASFTYTAPAGVTEIEHDTVTVALDGASGPGATVSIPLEVRGMGETYEVRNTTPSTPEPEDDFSIDDGEVVPSNAFTGEFELLGSAIRDGWGDVPVSVTFVADRESHHPRDWNNVNDRRSHSFTLSGDDGDGLSIVATARGYVRADSTVDHRQVAVLRDGDPVPEIRGYNGQDDVAEFVAPYISADGRTMSLADNQAIFLFELGTTDPRSNAFDMQDVVILVTLWEDEEGDD</sequence>
<dbReference type="EMBL" id="CSTE01000006">
    <property type="protein sequence ID" value="CQR53738.1"/>
    <property type="molecule type" value="Genomic_DNA"/>
</dbReference>
<feature type="transmembrane region" description="Helical" evidence="1">
    <location>
        <begin position="12"/>
        <end position="34"/>
    </location>
</feature>
<evidence type="ECO:0000313" key="2">
    <source>
        <dbReference type="EMBL" id="CQR53738.1"/>
    </source>
</evidence>
<dbReference type="InterPro" id="IPR008964">
    <property type="entry name" value="Invasin/intimin_cell_adhesion"/>
</dbReference>
<keyword evidence="1" id="KW-0472">Membrane</keyword>
<gene>
    <name evidence="2" type="ORF">BN996_03770</name>
</gene>
<name>A0A0D6JXB6_9EURY</name>
<dbReference type="Proteomes" id="UP000198902">
    <property type="component" value="Unassembled WGS sequence"/>
</dbReference>
<dbReference type="AlphaFoldDB" id="A0A0D6JXB6"/>
<evidence type="ECO:0000313" key="3">
    <source>
        <dbReference type="Proteomes" id="UP000198902"/>
    </source>
</evidence>
<reference evidence="3" key="1">
    <citation type="submission" date="2015-03" db="EMBL/GenBank/DDBJ databases">
        <authorList>
            <person name="Urmite Genomes"/>
        </authorList>
    </citation>
    <scope>NUCLEOTIDE SEQUENCE [LARGE SCALE GENOMIC DNA]</scope>
    <source>
        <strain evidence="3">Arc-Hr</strain>
    </source>
</reference>
<dbReference type="InterPro" id="IPR013783">
    <property type="entry name" value="Ig-like_fold"/>
</dbReference>
<accession>A0A0D6JXB6</accession>
<dbReference type="OrthoDB" id="121941at2157"/>
<keyword evidence="1" id="KW-0812">Transmembrane</keyword>
<dbReference type="Gene3D" id="2.60.40.10">
    <property type="entry name" value="Immunoglobulins"/>
    <property type="match status" value="1"/>
</dbReference>
<dbReference type="SUPFAM" id="SSF49373">
    <property type="entry name" value="Invasin/intimin cell-adhesion fragments"/>
    <property type="match status" value="1"/>
</dbReference>
<organism evidence="2 3">
    <name type="scientific">Haloferax massiliensis</name>
    <dbReference type="NCBI Taxonomy" id="1476858"/>
    <lineage>
        <taxon>Archaea</taxon>
        <taxon>Methanobacteriati</taxon>
        <taxon>Methanobacteriota</taxon>
        <taxon>Stenosarchaea group</taxon>
        <taxon>Halobacteria</taxon>
        <taxon>Halobacteriales</taxon>
        <taxon>Haloferacaceae</taxon>
        <taxon>Haloferax</taxon>
    </lineage>
</organism>
<keyword evidence="1" id="KW-1133">Transmembrane helix</keyword>
<protein>
    <recommendedName>
        <fullName evidence="4">Big-1 domain-containing protein</fullName>
    </recommendedName>
</protein>
<evidence type="ECO:0008006" key="4">
    <source>
        <dbReference type="Google" id="ProtNLM"/>
    </source>
</evidence>
<dbReference type="RefSeq" id="WP_089781579.1">
    <property type="nucleotide sequence ID" value="NZ_CABLRR010000006.1"/>
</dbReference>
<evidence type="ECO:0000256" key="1">
    <source>
        <dbReference type="SAM" id="Phobius"/>
    </source>
</evidence>